<feature type="transmembrane region" description="Helical" evidence="1">
    <location>
        <begin position="132"/>
        <end position="151"/>
    </location>
</feature>
<sequence length="163" mass="17782">MSLLRGGGKDWWDWLFIAGVVLKGLDGAVEIIGGLLLLVADPAQIHGLVLQLTQPELAEDPKDFIATHLLHASGGLTGSAVAYAAAYLLVHGAVKVVLVTAVLLNKLWAYPWMIAVLLAFIAYQLYQLAVSPTPGLVALTVFDALVVVLTWHEYRRQRERRFA</sequence>
<evidence type="ECO:0000313" key="2">
    <source>
        <dbReference type="EMBL" id="UNK46344.1"/>
    </source>
</evidence>
<gene>
    <name evidence="2" type="ORF">MNQ99_02950</name>
</gene>
<accession>A0ABY3W7N0</accession>
<reference evidence="2 3" key="1">
    <citation type="submission" date="2022-03" db="EMBL/GenBank/DDBJ databases">
        <title>Isotopic signatures of nitrous oxide derived from detoxification processes.</title>
        <authorList>
            <person name="Behrendt U."/>
            <person name="Buchen C."/>
            <person name="Well R."/>
            <person name="Ulrich A."/>
            <person name="Rohe L."/>
            <person name="Kolb S."/>
            <person name="Schloter M."/>
            <person name="Horn M.A."/>
            <person name="Augustin J."/>
        </authorList>
    </citation>
    <scope>NUCLEOTIDE SEQUENCE [LARGE SCALE GENOMIC DNA]</scope>
    <source>
        <strain evidence="2 3">S4-C24</strain>
    </source>
</reference>
<keyword evidence="1" id="KW-1133">Transmembrane helix</keyword>
<organism evidence="2 3">
    <name type="scientific">Arthrobacter sulfonylureivorans</name>
    <dbReference type="NCBI Taxonomy" id="2486855"/>
    <lineage>
        <taxon>Bacteria</taxon>
        <taxon>Bacillati</taxon>
        <taxon>Actinomycetota</taxon>
        <taxon>Actinomycetes</taxon>
        <taxon>Micrococcales</taxon>
        <taxon>Micrococcaceae</taxon>
        <taxon>Arthrobacter</taxon>
    </lineage>
</organism>
<dbReference type="Proteomes" id="UP000829069">
    <property type="component" value="Chromosome"/>
</dbReference>
<keyword evidence="1" id="KW-0472">Membrane</keyword>
<dbReference type="RefSeq" id="WP_241914385.1">
    <property type="nucleotide sequence ID" value="NZ_CP093326.1"/>
</dbReference>
<feature type="transmembrane region" description="Helical" evidence="1">
    <location>
        <begin position="107"/>
        <end position="126"/>
    </location>
</feature>
<keyword evidence="3" id="KW-1185">Reference proteome</keyword>
<dbReference type="InterPro" id="IPR021125">
    <property type="entry name" value="DUF2127"/>
</dbReference>
<keyword evidence="1" id="KW-0812">Transmembrane</keyword>
<feature type="transmembrane region" description="Helical" evidence="1">
    <location>
        <begin position="80"/>
        <end position="100"/>
    </location>
</feature>
<proteinExistence type="predicted"/>
<dbReference type="EMBL" id="CP093326">
    <property type="protein sequence ID" value="UNK46344.1"/>
    <property type="molecule type" value="Genomic_DNA"/>
</dbReference>
<dbReference type="Pfam" id="PF09900">
    <property type="entry name" value="DUF2127"/>
    <property type="match status" value="1"/>
</dbReference>
<evidence type="ECO:0000256" key="1">
    <source>
        <dbReference type="SAM" id="Phobius"/>
    </source>
</evidence>
<name>A0ABY3W7N0_9MICC</name>
<protein>
    <submittedName>
        <fullName evidence="2">DUF2127 domain-containing protein</fullName>
    </submittedName>
</protein>
<evidence type="ECO:0000313" key="3">
    <source>
        <dbReference type="Proteomes" id="UP000829069"/>
    </source>
</evidence>